<dbReference type="InterPro" id="IPR009091">
    <property type="entry name" value="RCC1/BLIP-II"/>
</dbReference>
<dbReference type="GO" id="GO:0008270">
    <property type="term" value="F:zinc ion binding"/>
    <property type="evidence" value="ECO:0007669"/>
    <property type="project" value="UniProtKB-KW"/>
</dbReference>
<dbReference type="SUPFAM" id="SSF50985">
    <property type="entry name" value="RCC1/BLIP-II"/>
    <property type="match status" value="1"/>
</dbReference>
<evidence type="ECO:0000256" key="4">
    <source>
        <dbReference type="ARBA" id="ARBA00022833"/>
    </source>
</evidence>
<feature type="repeat" description="RCC1" evidence="6">
    <location>
        <begin position="458"/>
        <end position="509"/>
    </location>
</feature>
<evidence type="ECO:0000256" key="7">
    <source>
        <dbReference type="SAM" id="Coils"/>
    </source>
</evidence>
<dbReference type="InterPro" id="IPR058923">
    <property type="entry name" value="RCC1-like_dom"/>
</dbReference>
<keyword evidence="3 5" id="KW-0863">Zinc-finger</keyword>
<evidence type="ECO:0000259" key="10">
    <source>
        <dbReference type="PROSITE" id="PS50178"/>
    </source>
</evidence>
<dbReference type="InterPro" id="IPR017455">
    <property type="entry name" value="Znf_FYVE-rel"/>
</dbReference>
<dbReference type="PRINTS" id="PR00633">
    <property type="entry name" value="RCCNDNSATION"/>
</dbReference>
<dbReference type="CDD" id="cd00065">
    <property type="entry name" value="FYVE_like_SF"/>
    <property type="match status" value="1"/>
</dbReference>
<evidence type="ECO:0000313" key="13">
    <source>
        <dbReference type="Proteomes" id="UP001374584"/>
    </source>
</evidence>
<dbReference type="PROSITE" id="PS50003">
    <property type="entry name" value="PH_DOMAIN"/>
    <property type="match status" value="1"/>
</dbReference>
<dbReference type="Pfam" id="PF25390">
    <property type="entry name" value="WD40_RLD"/>
    <property type="match status" value="1"/>
</dbReference>
<dbReference type="AlphaFoldDB" id="A0AAN9NJU6"/>
<dbReference type="InterPro" id="IPR011993">
    <property type="entry name" value="PH-like_dom_sf"/>
</dbReference>
<dbReference type="InterPro" id="IPR001849">
    <property type="entry name" value="PH_domain"/>
</dbReference>
<dbReference type="Gene3D" id="2.30.29.30">
    <property type="entry name" value="Pleckstrin-homology domain (PH domain)/Phosphotyrosine-binding domain (PTB)"/>
    <property type="match status" value="1"/>
</dbReference>
<proteinExistence type="predicted"/>
<keyword evidence="13" id="KW-1185">Reference proteome</keyword>
<dbReference type="Pfam" id="PF01363">
    <property type="entry name" value="FYVE"/>
    <property type="match status" value="1"/>
</dbReference>
<keyword evidence="2" id="KW-0677">Repeat</keyword>
<dbReference type="InterPro" id="IPR013083">
    <property type="entry name" value="Znf_RING/FYVE/PHD"/>
</dbReference>
<dbReference type="PROSITE" id="PS00626">
    <property type="entry name" value="RCC1_2"/>
    <property type="match status" value="2"/>
</dbReference>
<feature type="repeat" description="RCC1" evidence="6">
    <location>
        <begin position="341"/>
        <end position="395"/>
    </location>
</feature>
<feature type="domain" description="PH" evidence="9">
    <location>
        <begin position="97"/>
        <end position="130"/>
    </location>
</feature>
<dbReference type="EMBL" id="JAYMYR010000003">
    <property type="protein sequence ID" value="KAK7374036.1"/>
    <property type="molecule type" value="Genomic_DNA"/>
</dbReference>
<keyword evidence="7" id="KW-0175">Coiled coil</keyword>
<dbReference type="InterPro" id="IPR011011">
    <property type="entry name" value="Znf_FYVE_PHD"/>
</dbReference>
<evidence type="ECO:0000259" key="11">
    <source>
        <dbReference type="PROSITE" id="PS51514"/>
    </source>
</evidence>
<dbReference type="PANTHER" id="PTHR22870">
    <property type="entry name" value="REGULATOR OF CHROMOSOME CONDENSATION"/>
    <property type="match status" value="1"/>
</dbReference>
<dbReference type="Gene3D" id="2.130.10.30">
    <property type="entry name" value="Regulator of chromosome condensation 1/beta-lactamase-inhibitor protein II"/>
    <property type="match status" value="2"/>
</dbReference>
<dbReference type="InterPro" id="IPR000408">
    <property type="entry name" value="Reg_chr_condens"/>
</dbReference>
<dbReference type="SUPFAM" id="SSF57903">
    <property type="entry name" value="FYVE/PHD zinc finger"/>
    <property type="match status" value="1"/>
</dbReference>
<dbReference type="InterPro" id="IPR027988">
    <property type="entry name" value="BRX_N"/>
</dbReference>
<feature type="region of interest" description="Disordered" evidence="8">
    <location>
        <begin position="919"/>
        <end position="995"/>
    </location>
</feature>
<evidence type="ECO:0000256" key="1">
    <source>
        <dbReference type="ARBA" id="ARBA00022723"/>
    </source>
</evidence>
<dbReference type="InterPro" id="IPR000306">
    <property type="entry name" value="Znf_FYVE"/>
</dbReference>
<gene>
    <name evidence="12" type="ORF">VNO80_07460</name>
</gene>
<feature type="compositionally biased region" description="Polar residues" evidence="8">
    <location>
        <begin position="922"/>
        <end position="932"/>
    </location>
</feature>
<feature type="repeat" description="RCC1" evidence="6">
    <location>
        <begin position="289"/>
        <end position="340"/>
    </location>
</feature>
<protein>
    <submittedName>
        <fullName evidence="12">Uncharacterized protein</fullName>
    </submittedName>
</protein>
<keyword evidence="1" id="KW-0479">Metal-binding</keyword>
<dbReference type="FunFam" id="2.130.10.30:FF:000028">
    <property type="entry name" value="PH, RCC1 and FYVE domains-containing protein 1"/>
    <property type="match status" value="1"/>
</dbReference>
<feature type="region of interest" description="Disordered" evidence="8">
    <location>
        <begin position="779"/>
        <end position="814"/>
    </location>
</feature>
<feature type="region of interest" description="Disordered" evidence="8">
    <location>
        <begin position="1072"/>
        <end position="1094"/>
    </location>
</feature>
<evidence type="ECO:0000256" key="5">
    <source>
        <dbReference type="PROSITE-ProRule" id="PRU00091"/>
    </source>
</evidence>
<dbReference type="PROSITE" id="PS51514">
    <property type="entry name" value="BRX"/>
    <property type="match status" value="1"/>
</dbReference>
<dbReference type="PROSITE" id="PS50178">
    <property type="entry name" value="ZF_FYVE"/>
    <property type="match status" value="1"/>
</dbReference>
<dbReference type="Pfam" id="PF13713">
    <property type="entry name" value="BRX_N"/>
    <property type="match status" value="1"/>
</dbReference>
<sequence length="1094" mass="120245">MCAVDFGFQIVRFWPLNCIVATSLSLAISSQILSDGMADPASNGSLERDIEQILTGLKKGTQLIKYSRKTKPKVCPFKLSLVVFRRYLQPEKNYLSFSLIYNNGERTLDLICKDKDETETWFRGLKTLISTEKFDRHIGSEFFYDGINFIPKDHPFAATLQFAISIAGNKVPFDFASHESSLNLASTDAGLELANMQPRTSIGDGFRVSVSSTPSVSSAASGPDDIESLGDVYVWGEVWADGVSPDGFVTQAPATTDVLIPKPLESSVVLDVQQIASGMRHIALVTRQGEVFTWGEESGGRLGHGIDRDFGRPHLVEFLAVTNMDFVACGENHTCAVSTSDDLFSWGDGTYNAGLLGHGTDVSHWIPKKLIGPLEGLQVTSIACGTWHSALATSNGKLFTFGDGTFGVLGHGNRQSVAYPKEVQLLTGLKTIKVSCGVWHTAAIVEVLFQSGSNVLSRKLFTWGDGDKYRLGHGNKETYLQPTCVSTLIEYNFHQIACGHTMTVALTTSGHIFTMGNTENGQLGNPFADGKVPILVQDKLVGEFVEEVSCGSHHVAALTSRSELYTWGKGANGRLGHGDIEDRKSPTLVEALKDRHVKNISCGSNFTSCICIHKWVSGVDQSICTGCRQPFGFTRKRHNCYNCGLVHCHSCSSRKVLKAALAPTPGKPHRVCDSCYNKLKAVEACSSSNLNRKITSTTSAPRTSIDSRERFCQGEIKSSRLILPPITEPVKYHQMLTNKLGSRYDYPSLTPSSQIPSLLQLNDIAFPNSINSSQNILKSAISTNPPPISPTLARPSSPHSRRPSSPRSRTQGFSRSLLESLKKTNELLNQEVSKLQNQIRSLKQKNGKEIERFQKYVGEVTSLAVEESSKHKTTKEFFKSTIDQMKEMIEKLPPEALDGENWKTILTAAEDFLGENVESEIPSMSSSANFEQPNVPHSLDSNDNSSKLQEQKIEENTETEGEESSSRDEANVLQKTSSSLSNNEASMSSQNSLNYSKSQVSSRSIKEGETQVIEQFEPGVYVTLIAKPNGVKVFKRVRFSKRRFHEHQAEEWWNANKDKVLKKYSILAATKTEGSASSNTLPPPAEENIVAMSS</sequence>
<feature type="domain" description="BRX" evidence="11">
    <location>
        <begin position="1010"/>
        <end position="1065"/>
    </location>
</feature>
<evidence type="ECO:0000313" key="12">
    <source>
        <dbReference type="EMBL" id="KAK7374036.1"/>
    </source>
</evidence>
<dbReference type="SUPFAM" id="SSF50729">
    <property type="entry name" value="PH domain-like"/>
    <property type="match status" value="1"/>
</dbReference>
<name>A0AAN9NJU6_PHACN</name>
<dbReference type="InterPro" id="IPR051210">
    <property type="entry name" value="Ub_ligase/GEF_domain"/>
</dbReference>
<dbReference type="InterPro" id="IPR013591">
    <property type="entry name" value="Brevis_radix_dom"/>
</dbReference>
<organism evidence="12 13">
    <name type="scientific">Phaseolus coccineus</name>
    <name type="common">Scarlet runner bean</name>
    <name type="synonym">Phaseolus multiflorus</name>
    <dbReference type="NCBI Taxonomy" id="3886"/>
    <lineage>
        <taxon>Eukaryota</taxon>
        <taxon>Viridiplantae</taxon>
        <taxon>Streptophyta</taxon>
        <taxon>Embryophyta</taxon>
        <taxon>Tracheophyta</taxon>
        <taxon>Spermatophyta</taxon>
        <taxon>Magnoliopsida</taxon>
        <taxon>eudicotyledons</taxon>
        <taxon>Gunneridae</taxon>
        <taxon>Pentapetalae</taxon>
        <taxon>rosids</taxon>
        <taxon>fabids</taxon>
        <taxon>Fabales</taxon>
        <taxon>Fabaceae</taxon>
        <taxon>Papilionoideae</taxon>
        <taxon>50 kb inversion clade</taxon>
        <taxon>NPAAA clade</taxon>
        <taxon>indigoferoid/millettioid clade</taxon>
        <taxon>Phaseoleae</taxon>
        <taxon>Phaseolus</taxon>
    </lineage>
</organism>
<evidence type="ECO:0000256" key="2">
    <source>
        <dbReference type="ARBA" id="ARBA00022737"/>
    </source>
</evidence>
<keyword evidence="4" id="KW-0862">Zinc</keyword>
<feature type="domain" description="FYVE-type" evidence="10">
    <location>
        <begin position="618"/>
        <end position="680"/>
    </location>
</feature>
<dbReference type="PANTHER" id="PTHR22870:SF467">
    <property type="entry name" value="CHROMATIN REGULATOR PHD FAMILY-RELATED"/>
    <property type="match status" value="1"/>
</dbReference>
<comment type="caution">
    <text evidence="12">The sequence shown here is derived from an EMBL/GenBank/DDBJ whole genome shotgun (WGS) entry which is preliminary data.</text>
</comment>
<evidence type="ECO:0000259" key="9">
    <source>
        <dbReference type="PROSITE" id="PS50003"/>
    </source>
</evidence>
<feature type="repeat" description="RCC1" evidence="6">
    <location>
        <begin position="396"/>
        <end position="447"/>
    </location>
</feature>
<feature type="coiled-coil region" evidence="7">
    <location>
        <begin position="818"/>
        <end position="852"/>
    </location>
</feature>
<reference evidence="12 13" key="1">
    <citation type="submission" date="2024-01" db="EMBL/GenBank/DDBJ databases">
        <title>The genomes of 5 underutilized Papilionoideae crops provide insights into root nodulation and disease resistanc.</title>
        <authorList>
            <person name="Jiang F."/>
        </authorList>
    </citation>
    <scope>NUCLEOTIDE SEQUENCE [LARGE SCALE GENOMIC DNA]</scope>
    <source>
        <strain evidence="12">JINMINGXINNONG_FW02</strain>
        <tissue evidence="12">Leaves</tissue>
    </source>
</reference>
<evidence type="ECO:0000256" key="8">
    <source>
        <dbReference type="SAM" id="MobiDB-lite"/>
    </source>
</evidence>
<dbReference type="SMART" id="SM00064">
    <property type="entry name" value="FYVE"/>
    <property type="match status" value="1"/>
</dbReference>
<dbReference type="Proteomes" id="UP001374584">
    <property type="component" value="Unassembled WGS sequence"/>
</dbReference>
<dbReference type="Pfam" id="PF08381">
    <property type="entry name" value="BRX"/>
    <property type="match status" value="1"/>
</dbReference>
<feature type="repeat" description="RCC1" evidence="6">
    <location>
        <begin position="562"/>
        <end position="613"/>
    </location>
</feature>
<feature type="repeat" description="RCC1" evidence="6">
    <location>
        <begin position="510"/>
        <end position="561"/>
    </location>
</feature>
<dbReference type="Gene3D" id="3.30.40.10">
    <property type="entry name" value="Zinc/RING finger domain, C3HC4 (zinc finger)"/>
    <property type="match status" value="1"/>
</dbReference>
<evidence type="ECO:0000256" key="3">
    <source>
        <dbReference type="ARBA" id="ARBA00022771"/>
    </source>
</evidence>
<feature type="compositionally biased region" description="Low complexity" evidence="8">
    <location>
        <begin position="977"/>
        <end position="989"/>
    </location>
</feature>
<evidence type="ECO:0000256" key="6">
    <source>
        <dbReference type="PROSITE-ProRule" id="PRU00235"/>
    </source>
</evidence>
<accession>A0AAN9NJU6</accession>
<dbReference type="PROSITE" id="PS50012">
    <property type="entry name" value="RCC1_3"/>
    <property type="match status" value="6"/>
</dbReference>
<feature type="compositionally biased region" description="Polar residues" evidence="8">
    <location>
        <begin position="939"/>
        <end position="948"/>
    </location>
</feature>